<accession>A0A8H4W378</accession>
<sequence>MTNVQLPGLCLGVPNDHRLKPLFGTGLTTPDPFVGPGDHARAIESYGRRLQKYREDISDNEVKFAKWLAMPETKGGVVIVLQQPAEHQRYFSDHHQTVNDCDTLDAVDEVCRAVTECGLEKISCFDAFPFHKIPVRESLYKYEEELDEAYAIFLDMIQQKQPDVVFCCYRSPHSTKYKNFQCIGIGRTRDYQVTVQGQRYTCVNGFHPSYALNYLEDKSELRSLFIIESTQAFRRANGTWRESSWMTDVRENCAAITQMEIKDKQDQPNWTKHDFQRERFQLYMELITRMLDSLKSGAYDDMTNDELYDLVLGKRYNVLFPNCLLLLVKIINFEDRGGDRLQDKGFAQLRQREERDVRDLRRNVEKRCDEFLRFLCADGAPFQVEKGGKGLFTPAGLDKSLLPLRPFTHQSGFHYNLRLSFLNLVQVLNGAYTYQGRNVYDIDRNELARAFRLAARCLEWALAQHAANTLRRVPEEDLAISSQFNSLTINSSSQQTEYAARPGFSQTRTAPPRHPPIHNHRRSRPHDVLLRQPLLLFHGPLRGRLPPLHHASAACHPFIRRKLPDLPSTARHPPALSASKSGTPPPAVQRHSVTNAKALDT</sequence>
<dbReference type="EMBL" id="JAAMPI010000382">
    <property type="protein sequence ID" value="KAF4632067.1"/>
    <property type="molecule type" value="Genomic_DNA"/>
</dbReference>
<evidence type="ECO:0000313" key="2">
    <source>
        <dbReference type="EMBL" id="KAF4632067.1"/>
    </source>
</evidence>
<dbReference type="Proteomes" id="UP000566819">
    <property type="component" value="Unassembled WGS sequence"/>
</dbReference>
<dbReference type="AlphaFoldDB" id="A0A8H4W378"/>
<organism evidence="2 3">
    <name type="scientific">Cudoniella acicularis</name>
    <dbReference type="NCBI Taxonomy" id="354080"/>
    <lineage>
        <taxon>Eukaryota</taxon>
        <taxon>Fungi</taxon>
        <taxon>Dikarya</taxon>
        <taxon>Ascomycota</taxon>
        <taxon>Pezizomycotina</taxon>
        <taxon>Leotiomycetes</taxon>
        <taxon>Helotiales</taxon>
        <taxon>Tricladiaceae</taxon>
        <taxon>Cudoniella</taxon>
    </lineage>
</organism>
<comment type="caution">
    <text evidence="2">The sequence shown here is derived from an EMBL/GenBank/DDBJ whole genome shotgun (WGS) entry which is preliminary data.</text>
</comment>
<proteinExistence type="predicted"/>
<keyword evidence="3" id="KW-1185">Reference proteome</keyword>
<name>A0A8H4W378_9HELO</name>
<gene>
    <name evidence="2" type="ORF">G7Y89_g6062</name>
</gene>
<protein>
    <submittedName>
        <fullName evidence="2">Uncharacterized protein</fullName>
    </submittedName>
</protein>
<evidence type="ECO:0000313" key="3">
    <source>
        <dbReference type="Proteomes" id="UP000566819"/>
    </source>
</evidence>
<feature type="compositionally biased region" description="Basic residues" evidence="1">
    <location>
        <begin position="515"/>
        <end position="524"/>
    </location>
</feature>
<feature type="region of interest" description="Disordered" evidence="1">
    <location>
        <begin position="564"/>
        <end position="601"/>
    </location>
</feature>
<dbReference type="OrthoDB" id="4656735at2759"/>
<feature type="region of interest" description="Disordered" evidence="1">
    <location>
        <begin position="491"/>
        <end position="525"/>
    </location>
</feature>
<evidence type="ECO:0000256" key="1">
    <source>
        <dbReference type="SAM" id="MobiDB-lite"/>
    </source>
</evidence>
<reference evidence="2 3" key="1">
    <citation type="submission" date="2020-03" db="EMBL/GenBank/DDBJ databases">
        <title>Draft Genome Sequence of Cudoniella acicularis.</title>
        <authorList>
            <person name="Buettner E."/>
            <person name="Kellner H."/>
        </authorList>
    </citation>
    <scope>NUCLEOTIDE SEQUENCE [LARGE SCALE GENOMIC DNA]</scope>
    <source>
        <strain evidence="2 3">DSM 108380</strain>
    </source>
</reference>